<organism evidence="4 5">
    <name type="scientific">Punica granatum</name>
    <name type="common">Pomegranate</name>
    <dbReference type="NCBI Taxonomy" id="22663"/>
    <lineage>
        <taxon>Eukaryota</taxon>
        <taxon>Viridiplantae</taxon>
        <taxon>Streptophyta</taxon>
        <taxon>Embryophyta</taxon>
        <taxon>Tracheophyta</taxon>
        <taxon>Spermatophyta</taxon>
        <taxon>Magnoliopsida</taxon>
        <taxon>eudicotyledons</taxon>
        <taxon>Gunneridae</taxon>
        <taxon>Pentapetalae</taxon>
        <taxon>rosids</taxon>
        <taxon>malvids</taxon>
        <taxon>Myrtales</taxon>
        <taxon>Lythraceae</taxon>
        <taxon>Punica</taxon>
    </lineage>
</organism>
<gene>
    <name evidence="5" type="primary">LOC116205527</name>
</gene>
<feature type="region of interest" description="Disordered" evidence="1">
    <location>
        <begin position="1"/>
        <end position="137"/>
    </location>
</feature>
<dbReference type="InterPro" id="IPR041577">
    <property type="entry name" value="RT_RNaseH_2"/>
</dbReference>
<feature type="region of interest" description="Disordered" evidence="1">
    <location>
        <begin position="153"/>
        <end position="178"/>
    </location>
</feature>
<dbReference type="GeneID" id="116205527"/>
<dbReference type="InterPro" id="IPR001584">
    <property type="entry name" value="Integrase_cat-core"/>
</dbReference>
<accession>A0A6P8DA48</accession>
<dbReference type="GO" id="GO:0004523">
    <property type="term" value="F:RNA-DNA hybrid ribonuclease activity"/>
    <property type="evidence" value="ECO:0007669"/>
    <property type="project" value="InterPro"/>
</dbReference>
<dbReference type="PANTHER" id="PTHR48475">
    <property type="entry name" value="RIBONUCLEASE H"/>
    <property type="match status" value="1"/>
</dbReference>
<dbReference type="Gene3D" id="3.30.420.10">
    <property type="entry name" value="Ribonuclease H-like superfamily/Ribonuclease H"/>
    <property type="match status" value="2"/>
</dbReference>
<feature type="compositionally biased region" description="Pro residues" evidence="1">
    <location>
        <begin position="94"/>
        <end position="112"/>
    </location>
</feature>
<dbReference type="Proteomes" id="UP000515151">
    <property type="component" value="Chromosome 1"/>
</dbReference>
<dbReference type="Pfam" id="PF13456">
    <property type="entry name" value="RVT_3"/>
    <property type="match status" value="1"/>
</dbReference>
<dbReference type="GO" id="GO:0015074">
    <property type="term" value="P:DNA integration"/>
    <property type="evidence" value="ECO:0007669"/>
    <property type="project" value="InterPro"/>
</dbReference>
<dbReference type="Pfam" id="PF17919">
    <property type="entry name" value="RT_RNaseH_2"/>
    <property type="match status" value="1"/>
</dbReference>
<evidence type="ECO:0000313" key="5">
    <source>
        <dbReference type="RefSeq" id="XP_031394017.1"/>
    </source>
</evidence>
<dbReference type="InterPro" id="IPR000477">
    <property type="entry name" value="RT_dom"/>
</dbReference>
<dbReference type="Gene3D" id="1.10.340.70">
    <property type="match status" value="1"/>
</dbReference>
<dbReference type="PROSITE" id="PS50994">
    <property type="entry name" value="INTEGRASE"/>
    <property type="match status" value="1"/>
</dbReference>
<reference evidence="5" key="2">
    <citation type="submission" date="2025-08" db="UniProtKB">
        <authorList>
            <consortium name="RefSeq"/>
        </authorList>
    </citation>
    <scope>IDENTIFICATION</scope>
    <source>
        <tissue evidence="5">Leaf</tissue>
    </source>
</reference>
<reference evidence="4" key="1">
    <citation type="journal article" date="2020" name="Plant Biotechnol. J.">
        <title>The pomegranate (Punica granatum L.) draft genome dissects genetic divergence between soft- and hard-seeded cultivars.</title>
        <authorList>
            <person name="Luo X."/>
            <person name="Li H."/>
            <person name="Wu Z."/>
            <person name="Yao W."/>
            <person name="Zhao P."/>
            <person name="Cao D."/>
            <person name="Yu H."/>
            <person name="Li K."/>
            <person name="Poudel K."/>
            <person name="Zhao D."/>
            <person name="Zhang F."/>
            <person name="Xia X."/>
            <person name="Chen L."/>
            <person name="Wang Q."/>
            <person name="Jing D."/>
            <person name="Cao S."/>
        </authorList>
    </citation>
    <scope>NUCLEOTIDE SEQUENCE [LARGE SCALE GENOMIC DNA]</scope>
    <source>
        <strain evidence="4">cv. Tunisia</strain>
    </source>
</reference>
<dbReference type="PROSITE" id="PS50879">
    <property type="entry name" value="RNASE_H_1"/>
    <property type="match status" value="1"/>
</dbReference>
<feature type="compositionally biased region" description="Basic and acidic residues" evidence="1">
    <location>
        <begin position="1"/>
        <end position="13"/>
    </location>
</feature>
<dbReference type="GO" id="GO:0003676">
    <property type="term" value="F:nucleic acid binding"/>
    <property type="evidence" value="ECO:0007669"/>
    <property type="project" value="InterPro"/>
</dbReference>
<feature type="compositionally biased region" description="Low complexity" evidence="1">
    <location>
        <begin position="14"/>
        <end position="23"/>
    </location>
</feature>
<dbReference type="InterPro" id="IPR012337">
    <property type="entry name" value="RNaseH-like_sf"/>
</dbReference>
<evidence type="ECO:0000259" key="2">
    <source>
        <dbReference type="PROSITE" id="PS50879"/>
    </source>
</evidence>
<dbReference type="FunFam" id="3.30.70.270:FF:000023">
    <property type="entry name" value="Pol"/>
    <property type="match status" value="1"/>
</dbReference>
<feature type="region of interest" description="Disordered" evidence="1">
    <location>
        <begin position="315"/>
        <end position="362"/>
    </location>
</feature>
<dbReference type="PANTHER" id="PTHR48475:SF1">
    <property type="entry name" value="RNASE H TYPE-1 DOMAIN-CONTAINING PROTEIN"/>
    <property type="match status" value="1"/>
</dbReference>
<keyword evidence="4" id="KW-1185">Reference proteome</keyword>
<dbReference type="OrthoDB" id="101614at2759"/>
<dbReference type="RefSeq" id="XP_031394017.1">
    <property type="nucleotide sequence ID" value="XM_031538157.1"/>
</dbReference>
<proteinExistence type="predicted"/>
<dbReference type="Pfam" id="PF00665">
    <property type="entry name" value="rve"/>
    <property type="match status" value="1"/>
</dbReference>
<dbReference type="InterPro" id="IPR043502">
    <property type="entry name" value="DNA/RNA_pol_sf"/>
</dbReference>
<feature type="domain" description="RNase H type-1" evidence="2">
    <location>
        <begin position="869"/>
        <end position="1001"/>
    </location>
</feature>
<protein>
    <submittedName>
        <fullName evidence="5">Uncharacterized protein LOC116205527</fullName>
    </submittedName>
</protein>
<sequence length="1446" mass="163775">MEDPANKGEESSKKAPATPSSSTGRRAKEVSVNAVNTARQAPQQYPVNLTTAPTTAPTYFPPPPQHQLQSIYYSAPPIPPSTTSQSYDHFTPAPAQPSQPRPPVSRTPPPTQQNPASQGQQAGGAPSRPRKQYSPLPAPLSHIYRQLLAGDQIQPISPGPNFDPSIQDQSKRCEYHQGAPGHTLDNCWRLRDEIQRRIDSNRLTFNAIRPPNVQANPLPDHRPNSGPSINMISVCVSERDEEAQRSPPPFVINYTPEELTVGFTGHAASPVPFVVDVPAREPYSDNKVPWAYEGSIGSVEQQFSVMGLTRSGRVYENPTAKDKGKAPAVGDGATPERSPFPSKKRRLEDRQLTSLEPTEEINVGTQEEPRILKIGTSLDPTQRVRMIDFLTMYQEVFAWSYADMPGLDPSIVKHFLPLDTEKFPPKRQQLRRQRASLLLRIKEEVVKQINAGFLEVCNYSEWVANIVPVEKKDGRVRVCVDYRDLNKASPKDNFPLPHIDILVDNTARHSQFSFMDGFSGYNQIRMAEEDKVKTTFTTMWGTFCYRVMPFGLKNAGATYQRAMVTLFHDMMHKEVEVYVDDMIAKSKVGEDHLINLKRLFDRLKEYKLRLNPAKCTFGARSGKLLGFVVSERGIEVDPDKVKAIKELPPPSSVREVRGFLGRLNYIARFIANLTDKCQPLFRLLRKNAAIEWDEECQKAFDTIKAYLVQPPVLVPPTPGRPLVLYLTVRRQSLGCMLGQEEESTHTERAIYYLSKKFTDGESNYPEIEKMCCALVWVMQRLRQYTLYHTVRLLSKADPLKYLLDSPSSTRNLAKWRCQLTEYDIEYVSRTSVKGQAIADHLAEFPIEDHTPINPDFPDEGILRVDDEGEEPGWKMYFDGAVNSTGSGIGAVLISPDGRYYPVAAKIDFPCTNNVAEYEACILGLQAAIDFKVKELEVFGDSMLTIFQTLGQWKTKDAKLVPYHEYLEKLTENFEDVSFTYTPRMTNQFADALATLASMVSITKENLIEPLEIEIAEGPAHCNSIGASEAKPWYEDIKNLLRTGQYPPFADRRDRKTLRRLAIHYFLSGEILYRRSFDSTLLRCIDEHESRRLMEEVHGGNCGPHMNGLMLAKKIMRLGYYWSTMETDCVKHVRHCHRCQVYADQIKAPPNELRPMTAPWPFSMWGMDVIGPINPKASNGHMFILVAIDYFTKWIEAVTLASVTAKAVARFLKRDVIARYGVPATIITDNAKNLNNKVIDELCAQFKIRHRNSTPYRPQMNGAVEAANKNIKKIIEKMTVNYKDWHEMLPYALLAYRTSIRTSTGATPYSLVYGMEAVLPIEVEIPSMRILAEAELEEAEWAKQRYEQLNFIDEKRLKALCHGQCYQQRMARAFNARVRHRDFNPGDLVLRKVLHVTPDSRGKFSYKYDGPFVVKEAFTGGAVILSDMDGTENALPVNADAIKKYYP</sequence>
<dbReference type="CDD" id="cd09279">
    <property type="entry name" value="RNase_HI_like"/>
    <property type="match status" value="1"/>
</dbReference>
<dbReference type="InterPro" id="IPR043128">
    <property type="entry name" value="Rev_trsase/Diguanyl_cyclase"/>
</dbReference>
<dbReference type="InterPro" id="IPR036397">
    <property type="entry name" value="RNaseH_sf"/>
</dbReference>
<dbReference type="Gene3D" id="3.10.10.10">
    <property type="entry name" value="HIV Type 1 Reverse Transcriptase, subunit A, domain 1"/>
    <property type="match status" value="1"/>
</dbReference>
<evidence type="ECO:0000313" key="4">
    <source>
        <dbReference type="Proteomes" id="UP000515151"/>
    </source>
</evidence>
<dbReference type="CDD" id="cd01647">
    <property type="entry name" value="RT_LTR"/>
    <property type="match status" value="1"/>
</dbReference>
<dbReference type="SUPFAM" id="SSF56672">
    <property type="entry name" value="DNA/RNA polymerases"/>
    <property type="match status" value="1"/>
</dbReference>
<dbReference type="Gene3D" id="3.30.70.270">
    <property type="match status" value="2"/>
</dbReference>
<dbReference type="SUPFAM" id="SSF53098">
    <property type="entry name" value="Ribonuclease H-like"/>
    <property type="match status" value="2"/>
</dbReference>
<feature type="domain" description="Integrase catalytic" evidence="3">
    <location>
        <begin position="1154"/>
        <end position="1315"/>
    </location>
</feature>
<name>A0A6P8DA48_PUNGR</name>
<dbReference type="Pfam" id="PF00078">
    <property type="entry name" value="RVT_1"/>
    <property type="match status" value="1"/>
</dbReference>
<dbReference type="InterPro" id="IPR002156">
    <property type="entry name" value="RNaseH_domain"/>
</dbReference>
<feature type="compositionally biased region" description="Low complexity" evidence="1">
    <location>
        <begin position="69"/>
        <end position="93"/>
    </location>
</feature>
<evidence type="ECO:0000259" key="3">
    <source>
        <dbReference type="PROSITE" id="PS50994"/>
    </source>
</evidence>
<evidence type="ECO:0000256" key="1">
    <source>
        <dbReference type="SAM" id="MobiDB-lite"/>
    </source>
</evidence>
<dbReference type="Gene3D" id="3.10.20.370">
    <property type="match status" value="1"/>
</dbReference>
<dbReference type="FunFam" id="3.30.420.10:FF:000032">
    <property type="entry name" value="Retrovirus-related Pol polyprotein from transposon 297-like Protein"/>
    <property type="match status" value="1"/>
</dbReference>
<feature type="compositionally biased region" description="Polar residues" evidence="1">
    <location>
        <begin position="33"/>
        <end position="49"/>
    </location>
</feature>